<keyword evidence="3" id="KW-1185">Reference proteome</keyword>
<dbReference type="AlphaFoldDB" id="A0AAD5JWD9"/>
<comment type="caution">
    <text evidence="2">The sequence shown here is derived from an EMBL/GenBank/DDBJ whole genome shotgun (WGS) entry which is preliminary data.</text>
</comment>
<reference evidence="2" key="2">
    <citation type="submission" date="2023-02" db="EMBL/GenBank/DDBJ databases">
        <authorList>
            <consortium name="DOE Joint Genome Institute"/>
            <person name="Mondo S.J."/>
            <person name="Chang Y."/>
            <person name="Wang Y."/>
            <person name="Ahrendt S."/>
            <person name="Andreopoulos W."/>
            <person name="Barry K."/>
            <person name="Beard J."/>
            <person name="Benny G.L."/>
            <person name="Blankenship S."/>
            <person name="Bonito G."/>
            <person name="Cuomo C."/>
            <person name="Desiro A."/>
            <person name="Gervers K.A."/>
            <person name="Hundley H."/>
            <person name="Kuo A."/>
            <person name="LaButti K."/>
            <person name="Lang B.F."/>
            <person name="Lipzen A."/>
            <person name="O'Donnell K."/>
            <person name="Pangilinan J."/>
            <person name="Reynolds N."/>
            <person name="Sandor L."/>
            <person name="Smith M.W."/>
            <person name="Tsang A."/>
            <person name="Grigoriev I.V."/>
            <person name="Stajich J.E."/>
            <person name="Spatafora J.W."/>
        </authorList>
    </citation>
    <scope>NUCLEOTIDE SEQUENCE</scope>
    <source>
        <strain evidence="2">RSA 2281</strain>
    </source>
</reference>
<sequence>MMYTMNRVIYRQGSTLIRRSWTNNTSALSYGPQNFTTAPNYFQMRNYGSAMRRFKDTLKHPAESAMLAGDRMNKKAGEKLAKGFEKAEHATEKVRNVHPLWGLKHAGEKINRVAGEDLAKGIDAFENLSKKASDKANKTLDETEKKAHEIYKEHKKH</sequence>
<feature type="region of interest" description="Disordered" evidence="1">
    <location>
        <begin position="128"/>
        <end position="157"/>
    </location>
</feature>
<accession>A0AAD5JWD9</accession>
<proteinExistence type="predicted"/>
<dbReference type="Proteomes" id="UP001209540">
    <property type="component" value="Unassembled WGS sequence"/>
</dbReference>
<evidence type="ECO:0000313" key="3">
    <source>
        <dbReference type="Proteomes" id="UP001209540"/>
    </source>
</evidence>
<dbReference type="EMBL" id="JAIXMP010000054">
    <property type="protein sequence ID" value="KAI9245098.1"/>
    <property type="molecule type" value="Genomic_DNA"/>
</dbReference>
<name>A0AAD5JWD9_9FUNG</name>
<reference evidence="2" key="1">
    <citation type="journal article" date="2022" name="IScience">
        <title>Evolution of zygomycete secretomes and the origins of terrestrial fungal ecologies.</title>
        <authorList>
            <person name="Chang Y."/>
            <person name="Wang Y."/>
            <person name="Mondo S."/>
            <person name="Ahrendt S."/>
            <person name="Andreopoulos W."/>
            <person name="Barry K."/>
            <person name="Beard J."/>
            <person name="Benny G.L."/>
            <person name="Blankenship S."/>
            <person name="Bonito G."/>
            <person name="Cuomo C."/>
            <person name="Desiro A."/>
            <person name="Gervers K.A."/>
            <person name="Hundley H."/>
            <person name="Kuo A."/>
            <person name="LaButti K."/>
            <person name="Lang B.F."/>
            <person name="Lipzen A."/>
            <person name="O'Donnell K."/>
            <person name="Pangilinan J."/>
            <person name="Reynolds N."/>
            <person name="Sandor L."/>
            <person name="Smith M.E."/>
            <person name="Tsang A."/>
            <person name="Grigoriev I.V."/>
            <person name="Stajich J.E."/>
            <person name="Spatafora J.W."/>
        </authorList>
    </citation>
    <scope>NUCLEOTIDE SEQUENCE</scope>
    <source>
        <strain evidence="2">RSA 2281</strain>
    </source>
</reference>
<evidence type="ECO:0000256" key="1">
    <source>
        <dbReference type="SAM" id="MobiDB-lite"/>
    </source>
</evidence>
<gene>
    <name evidence="2" type="ORF">BDA99DRAFT_609969</name>
</gene>
<protein>
    <submittedName>
        <fullName evidence="2">Uncharacterized protein</fullName>
    </submittedName>
</protein>
<evidence type="ECO:0000313" key="2">
    <source>
        <dbReference type="EMBL" id="KAI9245098.1"/>
    </source>
</evidence>
<organism evidence="2 3">
    <name type="scientific">Phascolomyces articulosus</name>
    <dbReference type="NCBI Taxonomy" id="60185"/>
    <lineage>
        <taxon>Eukaryota</taxon>
        <taxon>Fungi</taxon>
        <taxon>Fungi incertae sedis</taxon>
        <taxon>Mucoromycota</taxon>
        <taxon>Mucoromycotina</taxon>
        <taxon>Mucoromycetes</taxon>
        <taxon>Mucorales</taxon>
        <taxon>Lichtheimiaceae</taxon>
        <taxon>Phascolomyces</taxon>
    </lineage>
</organism>